<evidence type="ECO:0000313" key="3">
    <source>
        <dbReference type="Proteomes" id="UP000095787"/>
    </source>
</evidence>
<dbReference type="EMBL" id="CYZO01000016">
    <property type="protein sequence ID" value="CUO02743.1"/>
    <property type="molecule type" value="Genomic_DNA"/>
</dbReference>
<accession>A0A174BQ81</accession>
<feature type="region of interest" description="Disordered" evidence="1">
    <location>
        <begin position="1"/>
        <end position="23"/>
    </location>
</feature>
<evidence type="ECO:0000313" key="2">
    <source>
        <dbReference type="EMBL" id="CUO02743.1"/>
    </source>
</evidence>
<gene>
    <name evidence="2" type="ORF">ERS852456_01414</name>
</gene>
<reference evidence="2 3" key="1">
    <citation type="submission" date="2015-09" db="EMBL/GenBank/DDBJ databases">
        <authorList>
            <consortium name="Pathogen Informatics"/>
        </authorList>
    </citation>
    <scope>NUCLEOTIDE SEQUENCE [LARGE SCALE GENOMIC DNA]</scope>
    <source>
        <strain evidence="2 3">2789STDY5834841</strain>
    </source>
</reference>
<name>A0A174BQ81_9FIRM</name>
<dbReference type="AlphaFoldDB" id="A0A174BQ81"/>
<evidence type="ECO:0000256" key="1">
    <source>
        <dbReference type="SAM" id="MobiDB-lite"/>
    </source>
</evidence>
<organism evidence="2 3">
    <name type="scientific">[Ruminococcus] torques</name>
    <dbReference type="NCBI Taxonomy" id="33039"/>
    <lineage>
        <taxon>Bacteria</taxon>
        <taxon>Bacillati</taxon>
        <taxon>Bacillota</taxon>
        <taxon>Clostridia</taxon>
        <taxon>Lachnospirales</taxon>
        <taxon>Lachnospiraceae</taxon>
        <taxon>Mediterraneibacter</taxon>
    </lineage>
</organism>
<dbReference type="RefSeq" id="WP_055158920.1">
    <property type="nucleotide sequence ID" value="NZ_CYZO01000016.1"/>
</dbReference>
<protein>
    <submittedName>
        <fullName evidence="2">Uncharacterized protein</fullName>
    </submittedName>
</protein>
<dbReference type="Proteomes" id="UP000095787">
    <property type="component" value="Unassembled WGS sequence"/>
</dbReference>
<proteinExistence type="predicted"/>
<sequence length="59" mass="6770">MDDKRIDTLQNNEMSQKKRNKEKLEKEAKIRCANFMIEMIKKYGAEIGTKSDSSACDGV</sequence>